<dbReference type="Gene3D" id="3.40.50.720">
    <property type="entry name" value="NAD(P)-binding Rossmann-like Domain"/>
    <property type="match status" value="1"/>
</dbReference>
<dbReference type="CDD" id="cd05251">
    <property type="entry name" value="NmrA_like_SDR_a"/>
    <property type="match status" value="1"/>
</dbReference>
<dbReference type="PANTHER" id="PTHR42748">
    <property type="entry name" value="NITROGEN METABOLITE REPRESSION PROTEIN NMRA FAMILY MEMBER"/>
    <property type="match status" value="1"/>
</dbReference>
<comment type="caution">
    <text evidence="4">The sequence shown here is derived from an EMBL/GenBank/DDBJ whole genome shotgun (WGS) entry which is preliminary data.</text>
</comment>
<reference evidence="4" key="2">
    <citation type="journal article" date="2023" name="IMA Fungus">
        <title>Comparative genomic study of the Penicillium genus elucidates a diverse pangenome and 15 lateral gene transfer events.</title>
        <authorList>
            <person name="Petersen C."/>
            <person name="Sorensen T."/>
            <person name="Nielsen M.R."/>
            <person name="Sondergaard T.E."/>
            <person name="Sorensen J.L."/>
            <person name="Fitzpatrick D.A."/>
            <person name="Frisvad J.C."/>
            <person name="Nielsen K.L."/>
        </authorList>
    </citation>
    <scope>NUCLEOTIDE SEQUENCE</scope>
    <source>
        <strain evidence="4">IBT 23319</strain>
    </source>
</reference>
<dbReference type="RefSeq" id="XP_056501095.1">
    <property type="nucleotide sequence ID" value="XM_056644281.1"/>
</dbReference>
<evidence type="ECO:0000313" key="5">
    <source>
        <dbReference type="Proteomes" id="UP001147733"/>
    </source>
</evidence>
<accession>A0A9W9P1X5</accession>
<dbReference type="SUPFAM" id="SSF51735">
    <property type="entry name" value="NAD(P)-binding Rossmann-fold domains"/>
    <property type="match status" value="1"/>
</dbReference>
<feature type="domain" description="NmrA-like" evidence="3">
    <location>
        <begin position="3"/>
        <end position="282"/>
    </location>
</feature>
<dbReference type="InterPro" id="IPR051164">
    <property type="entry name" value="NmrA-like_oxidored"/>
</dbReference>
<comment type="similarity">
    <text evidence="1">Belongs to the NmrA-type oxidoreductase family.</text>
</comment>
<protein>
    <recommendedName>
        <fullName evidence="3">NmrA-like domain-containing protein</fullName>
    </recommendedName>
</protein>
<dbReference type="EMBL" id="JAPQKT010000004">
    <property type="protein sequence ID" value="KAJ5233595.1"/>
    <property type="molecule type" value="Genomic_DNA"/>
</dbReference>
<reference evidence="4" key="1">
    <citation type="submission" date="2022-11" db="EMBL/GenBank/DDBJ databases">
        <authorList>
            <person name="Petersen C."/>
        </authorList>
    </citation>
    <scope>NUCLEOTIDE SEQUENCE</scope>
    <source>
        <strain evidence="4">IBT 23319</strain>
    </source>
</reference>
<dbReference type="Gene3D" id="3.90.25.10">
    <property type="entry name" value="UDP-galactose 4-epimerase, domain 1"/>
    <property type="match status" value="1"/>
</dbReference>
<proteinExistence type="inferred from homology"/>
<keyword evidence="5" id="KW-1185">Reference proteome</keyword>
<dbReference type="InterPro" id="IPR036291">
    <property type="entry name" value="NAD(P)-bd_dom_sf"/>
</dbReference>
<dbReference type="InterPro" id="IPR008030">
    <property type="entry name" value="NmrA-like"/>
</dbReference>
<dbReference type="Pfam" id="PF05368">
    <property type="entry name" value="NmrA"/>
    <property type="match status" value="1"/>
</dbReference>
<sequence length="306" mass="34050">MPRTLLIIGATGKQGGSVIQALLDQDADFEILAATRDASSKSAQSLLSKSANIKLVQGNLDQPEDLFICAKKVTSNSIWGVFSVQLQVPVPGGSNHEAEERQGKGLIDVALKRGVKFFLYSSVDRGGDASFESPTPIPHFISKHNIEHHLVRRAKGSGMEWTILRPVAFLENFTPDFYGKVFTTSWKVTVKGKPLQLISTRDIGFFGAKAFLFPEEHKGKALSLAGDELTFKQMAEIFKSETGKNVPMTFEFVSRILMSMMKDLGYMFQWFYDAGYGANISELRKIHPGLKDFKTWLQEDSGFKEI</sequence>
<keyword evidence="2" id="KW-0521">NADP</keyword>
<organism evidence="4 5">
    <name type="scientific">Penicillium citrinum</name>
    <dbReference type="NCBI Taxonomy" id="5077"/>
    <lineage>
        <taxon>Eukaryota</taxon>
        <taxon>Fungi</taxon>
        <taxon>Dikarya</taxon>
        <taxon>Ascomycota</taxon>
        <taxon>Pezizomycotina</taxon>
        <taxon>Eurotiomycetes</taxon>
        <taxon>Eurotiomycetidae</taxon>
        <taxon>Eurotiales</taxon>
        <taxon>Aspergillaceae</taxon>
        <taxon>Penicillium</taxon>
    </lineage>
</organism>
<gene>
    <name evidence="4" type="ORF">N7469_005361</name>
</gene>
<dbReference type="OrthoDB" id="9997102at2759"/>
<name>A0A9W9P1X5_PENCI</name>
<dbReference type="Proteomes" id="UP001147733">
    <property type="component" value="Unassembled WGS sequence"/>
</dbReference>
<evidence type="ECO:0000259" key="3">
    <source>
        <dbReference type="Pfam" id="PF05368"/>
    </source>
</evidence>
<dbReference type="GO" id="GO:0005634">
    <property type="term" value="C:nucleus"/>
    <property type="evidence" value="ECO:0007669"/>
    <property type="project" value="TreeGrafter"/>
</dbReference>
<dbReference type="GeneID" id="81383448"/>
<dbReference type="AlphaFoldDB" id="A0A9W9P1X5"/>
<evidence type="ECO:0000256" key="1">
    <source>
        <dbReference type="ARBA" id="ARBA00006328"/>
    </source>
</evidence>
<dbReference type="PANTHER" id="PTHR42748:SF7">
    <property type="entry name" value="NMRA LIKE REDOX SENSOR 1-RELATED"/>
    <property type="match status" value="1"/>
</dbReference>
<evidence type="ECO:0000313" key="4">
    <source>
        <dbReference type="EMBL" id="KAJ5233595.1"/>
    </source>
</evidence>
<evidence type="ECO:0000256" key="2">
    <source>
        <dbReference type="ARBA" id="ARBA00022857"/>
    </source>
</evidence>